<keyword evidence="2" id="KW-1185">Reference proteome</keyword>
<sequence>MKTTHVKKLILDEFEVGATYDICVQDKFTGGTMDMLDVVVHQVFDDYIHVQYMTGKFANVYWFDINFFTYKGVNSGVVH</sequence>
<reference evidence="2" key="1">
    <citation type="submission" date="2014-09" db="EMBL/GenBank/DDBJ databases">
        <authorList>
            <person name="Sauder A.B."/>
            <person name="McKenzie Q.R."/>
            <person name="Temple L.M."/>
            <person name="Alexis B.K."/>
            <person name="Al-Atrache Z."/>
            <person name="Lewis L.O."/>
            <person name="Loesser-Casey K.E."/>
            <person name="Mitchell K.J."/>
        </authorList>
    </citation>
    <scope>NUCLEOTIDE SEQUENCE [LARGE SCALE GENOMIC DNA]</scope>
</reference>
<dbReference type="GeneID" id="19526016"/>
<evidence type="ECO:0000313" key="1">
    <source>
        <dbReference type="EMBL" id="AHZ10034.1"/>
    </source>
</evidence>
<evidence type="ECO:0000313" key="2">
    <source>
        <dbReference type="Proteomes" id="UP000026900"/>
    </source>
</evidence>
<organism evidence="1 2">
    <name type="scientific">Bacillus phage Hakuna</name>
    <dbReference type="NCBI Taxonomy" id="1486659"/>
    <lineage>
        <taxon>Viruses</taxon>
        <taxon>Duplodnaviria</taxon>
        <taxon>Heunggongvirae</taxon>
        <taxon>Uroviricota</taxon>
        <taxon>Caudoviricetes</taxon>
        <taxon>Herelleviridae</taxon>
        <taxon>Bastillevirinae</taxon>
        <taxon>Wphvirus</taxon>
        <taxon>Wphvirus hakuna</taxon>
    </lineage>
</organism>
<protein>
    <submittedName>
        <fullName evidence="1">Uncharacterized protein</fullName>
    </submittedName>
</protein>
<dbReference type="Proteomes" id="UP000026900">
    <property type="component" value="Segment"/>
</dbReference>
<dbReference type="KEGG" id="vg:19526016"/>
<name>A0A024B078_9CAUD</name>
<accession>A0A024B078</accession>
<dbReference type="RefSeq" id="YP_009036465.1">
    <property type="nucleotide sequence ID" value="NC_024213.1"/>
</dbReference>
<dbReference type="EMBL" id="KJ489399">
    <property type="protein sequence ID" value="AHZ10034.1"/>
    <property type="molecule type" value="Genomic_DNA"/>
</dbReference>
<proteinExistence type="predicted"/>